<proteinExistence type="predicted"/>
<dbReference type="Proteomes" id="UP001295423">
    <property type="component" value="Unassembled WGS sequence"/>
</dbReference>
<feature type="repeat" description="WD" evidence="5">
    <location>
        <begin position="442"/>
        <end position="473"/>
    </location>
</feature>
<comment type="caution">
    <text evidence="7">The sequence shown here is derived from an EMBL/GenBank/DDBJ whole genome shotgun (WGS) entry which is preliminary data.</text>
</comment>
<name>A0AAD2CN30_9STRA</name>
<protein>
    <submittedName>
        <fullName evidence="7">Uncharacterized protein</fullName>
    </submittedName>
</protein>
<dbReference type="InterPro" id="IPR015943">
    <property type="entry name" value="WD40/YVTN_repeat-like_dom_sf"/>
</dbReference>
<comment type="subcellular location">
    <subcellularLocation>
        <location evidence="1">Nucleus</location>
    </subcellularLocation>
</comment>
<evidence type="ECO:0000313" key="7">
    <source>
        <dbReference type="EMBL" id="CAJ1930198.1"/>
    </source>
</evidence>
<dbReference type="Pfam" id="PF00400">
    <property type="entry name" value="WD40"/>
    <property type="match status" value="1"/>
</dbReference>
<evidence type="ECO:0000313" key="8">
    <source>
        <dbReference type="Proteomes" id="UP001295423"/>
    </source>
</evidence>
<gene>
    <name evidence="7" type="ORF">CYCCA115_LOCUS1860</name>
</gene>
<evidence type="ECO:0000256" key="6">
    <source>
        <dbReference type="SAM" id="MobiDB-lite"/>
    </source>
</evidence>
<keyword evidence="3" id="KW-0677">Repeat</keyword>
<accession>A0AAD2CN30</accession>
<feature type="compositionally biased region" description="Polar residues" evidence="6">
    <location>
        <begin position="158"/>
        <end position="175"/>
    </location>
</feature>
<keyword evidence="4" id="KW-0539">Nucleus</keyword>
<keyword evidence="2 5" id="KW-0853">WD repeat</keyword>
<dbReference type="PANTHER" id="PTHR44040">
    <property type="entry name" value="RETINOBLASTOMA-BINDING PROTEIN 5"/>
    <property type="match status" value="1"/>
</dbReference>
<keyword evidence="8" id="KW-1185">Reference proteome</keyword>
<dbReference type="SMART" id="SM00320">
    <property type="entry name" value="WD40"/>
    <property type="match status" value="5"/>
</dbReference>
<dbReference type="SUPFAM" id="SSF50978">
    <property type="entry name" value="WD40 repeat-like"/>
    <property type="match status" value="1"/>
</dbReference>
<evidence type="ECO:0000256" key="1">
    <source>
        <dbReference type="ARBA" id="ARBA00004123"/>
    </source>
</evidence>
<evidence type="ECO:0000256" key="4">
    <source>
        <dbReference type="ARBA" id="ARBA00023242"/>
    </source>
</evidence>
<evidence type="ECO:0000256" key="5">
    <source>
        <dbReference type="PROSITE-ProRule" id="PRU00221"/>
    </source>
</evidence>
<organism evidence="7 8">
    <name type="scientific">Cylindrotheca closterium</name>
    <dbReference type="NCBI Taxonomy" id="2856"/>
    <lineage>
        <taxon>Eukaryota</taxon>
        <taxon>Sar</taxon>
        <taxon>Stramenopiles</taxon>
        <taxon>Ochrophyta</taxon>
        <taxon>Bacillariophyta</taxon>
        <taxon>Bacillariophyceae</taxon>
        <taxon>Bacillariophycidae</taxon>
        <taxon>Bacillariales</taxon>
        <taxon>Bacillariaceae</taxon>
        <taxon>Cylindrotheca</taxon>
    </lineage>
</organism>
<dbReference type="AlphaFoldDB" id="A0AAD2CN30"/>
<dbReference type="InterPro" id="IPR036322">
    <property type="entry name" value="WD40_repeat_dom_sf"/>
</dbReference>
<dbReference type="PROSITE" id="PS50082">
    <property type="entry name" value="WD_REPEATS_2"/>
    <property type="match status" value="1"/>
</dbReference>
<evidence type="ECO:0000256" key="2">
    <source>
        <dbReference type="ARBA" id="ARBA00022574"/>
    </source>
</evidence>
<sequence>MNLELLDPFRRQIPDRVDATLNLPDDLDSRLKKELNEGDGEDQMYATHVAFNRRGAYIAVGYGNDMIGVFDVLSRTLSGFYRNSNHEALMALPSKSTPIKKGLNFVSWSRRSRTIVSGSSGDTEIHIIDTTHPLGPGECCVGIVTDEKKEKIDDGDQNDTTTPETSSQNRTSSSFARRKKLEDHHTKTRYLSVAVVENNGISIGETGDKVVEKPHVSVTASSNKRYPSLAFALPLPIGGFLQAHPRLTSAGLAVLNDGSIVAFWVPSTGWEDYGDDDQAPSVKVATIFRDESHFITYAVVDPQGEKMYAGTKEGKIIGFDASAVFDQFEVASSVSNLTVGFVVSVPGRSSVWGLVISRNGQKLLINSADGALRLYKTTDCWATPEVVDKPFMVFQDVVSKAKFASCDLSGDSEFVVGGANGGDNKYELYIWNTSTGELMDKLTGATVDLLDVSWHPTRSFIAVATSDGVVDVWGPRINWTAFAPDFQALPHNVEYVECEDEFDVVEGSIDEANERAESCSQATDDVDILTIEPVPVFASDSEDESDVFAFETKVTRILGGIATS</sequence>
<dbReference type="GO" id="GO:0048188">
    <property type="term" value="C:Set1C/COMPASS complex"/>
    <property type="evidence" value="ECO:0007669"/>
    <property type="project" value="InterPro"/>
</dbReference>
<evidence type="ECO:0000256" key="3">
    <source>
        <dbReference type="ARBA" id="ARBA00022737"/>
    </source>
</evidence>
<reference evidence="7" key="1">
    <citation type="submission" date="2023-08" db="EMBL/GenBank/DDBJ databases">
        <authorList>
            <person name="Audoor S."/>
            <person name="Bilcke G."/>
        </authorList>
    </citation>
    <scope>NUCLEOTIDE SEQUENCE</scope>
</reference>
<dbReference type="Gene3D" id="2.130.10.10">
    <property type="entry name" value="YVTN repeat-like/Quinoprotein amine dehydrogenase"/>
    <property type="match status" value="2"/>
</dbReference>
<dbReference type="InterPro" id="IPR001680">
    <property type="entry name" value="WD40_rpt"/>
</dbReference>
<feature type="region of interest" description="Disordered" evidence="6">
    <location>
        <begin position="150"/>
        <end position="183"/>
    </location>
</feature>
<dbReference type="EMBL" id="CAKOGP040000113">
    <property type="protein sequence ID" value="CAJ1930198.1"/>
    <property type="molecule type" value="Genomic_DNA"/>
</dbReference>
<dbReference type="InterPro" id="IPR037850">
    <property type="entry name" value="RBBP5/Swd1"/>
</dbReference>
<dbReference type="PANTHER" id="PTHR44040:SF1">
    <property type="entry name" value="RETINOBLASTOMA-BINDING PROTEIN 5"/>
    <property type="match status" value="1"/>
</dbReference>